<dbReference type="InterPro" id="IPR035897">
    <property type="entry name" value="Toll_tir_struct_dom_sf"/>
</dbReference>
<dbReference type="SUPFAM" id="SSF102405">
    <property type="entry name" value="MCP/YpsA-like"/>
    <property type="match status" value="1"/>
</dbReference>
<dbReference type="Proteomes" id="UP001055286">
    <property type="component" value="Unassembled WGS sequence"/>
</dbReference>
<comment type="caution">
    <text evidence="2">The sequence shown here is derived from an EMBL/GenBank/DDBJ whole genome shotgun (WGS) entry which is preliminary data.</text>
</comment>
<feature type="domain" description="TIR" evidence="1">
    <location>
        <begin position="208"/>
        <end position="347"/>
    </location>
</feature>
<name>A0AA37HJ47_9HYPH</name>
<dbReference type="GO" id="GO:0007165">
    <property type="term" value="P:signal transduction"/>
    <property type="evidence" value="ECO:0007669"/>
    <property type="project" value="InterPro"/>
</dbReference>
<dbReference type="Pfam" id="PF13676">
    <property type="entry name" value="TIR_2"/>
    <property type="match status" value="1"/>
</dbReference>
<evidence type="ECO:0000313" key="3">
    <source>
        <dbReference type="Proteomes" id="UP001055286"/>
    </source>
</evidence>
<dbReference type="AlphaFoldDB" id="A0AA37HJ47"/>
<proteinExistence type="predicted"/>
<dbReference type="RefSeq" id="WP_238193710.1">
    <property type="nucleotide sequence ID" value="NZ_BPQJ01000082.1"/>
</dbReference>
<sequence length="357" mass="39706">MAVPAQHQWVLVAGTGTYALREQELWSSECIGRALARNGYGLVVGGWPGVDHIAARSFTETLAEIAPGTRLADRLIQVVPSGKQPDFAGGHLIYVEPGPLEWLEALRFAKAAILIGGIGGTFDTYVFATQERVPVFPLAGTGSDAALVFQEILNKWREIGPWGVRHTAFVTTLGRQIEKRQDAHDQSNMLIRLLEDHFAFSDALNRGIRKSVFFSYSHKDRGWLQEVRQHFGVVPGQEVTLWDDTMIKPGQDWDNEILSRLIRSRVAILIITPQFTGSKYIRNHELPFLVTQHKAGNLRIFWLMAEKTDLTGVDLLGVQAAHDPAQPLNVLPPSKCNAVLANVSTQIVNFLRDPDSF</sequence>
<dbReference type="EMBL" id="BPQJ01000082">
    <property type="protein sequence ID" value="GJD66811.1"/>
    <property type="molecule type" value="Genomic_DNA"/>
</dbReference>
<reference evidence="2" key="1">
    <citation type="journal article" date="2016" name="Front. Microbiol.">
        <title>Genome Sequence of the Piezophilic, Mesophilic Sulfate-Reducing Bacterium Desulfovibrio indicus J2T.</title>
        <authorList>
            <person name="Cao J."/>
            <person name="Maignien L."/>
            <person name="Shao Z."/>
            <person name="Alain K."/>
            <person name="Jebbar M."/>
        </authorList>
    </citation>
    <scope>NUCLEOTIDE SEQUENCE</scope>
    <source>
        <strain evidence="2">JCM 32048</strain>
    </source>
</reference>
<protein>
    <recommendedName>
        <fullName evidence="1">TIR domain-containing protein</fullName>
    </recommendedName>
</protein>
<gene>
    <name evidence="2" type="ORF">MPEAHAMD_7010</name>
</gene>
<dbReference type="SUPFAM" id="SSF52200">
    <property type="entry name" value="Toll/Interleukin receptor TIR domain"/>
    <property type="match status" value="1"/>
</dbReference>
<reference evidence="2" key="2">
    <citation type="submission" date="2021-08" db="EMBL/GenBank/DDBJ databases">
        <authorList>
            <person name="Tani A."/>
            <person name="Ola A."/>
            <person name="Ogura Y."/>
            <person name="Katsura K."/>
            <person name="Hayashi T."/>
        </authorList>
    </citation>
    <scope>NUCLEOTIDE SEQUENCE</scope>
    <source>
        <strain evidence="2">JCM 32048</strain>
    </source>
</reference>
<dbReference type="Gene3D" id="3.40.50.10140">
    <property type="entry name" value="Toll/interleukin-1 receptor homology (TIR) domain"/>
    <property type="match status" value="1"/>
</dbReference>
<evidence type="ECO:0000313" key="2">
    <source>
        <dbReference type="EMBL" id="GJD66811.1"/>
    </source>
</evidence>
<dbReference type="PROSITE" id="PS50104">
    <property type="entry name" value="TIR"/>
    <property type="match status" value="1"/>
</dbReference>
<keyword evidence="3" id="KW-1185">Reference proteome</keyword>
<dbReference type="Gene3D" id="3.40.50.450">
    <property type="match status" value="1"/>
</dbReference>
<organism evidence="2 3">
    <name type="scientific">Methylobacterium frigidaeris</name>
    <dbReference type="NCBI Taxonomy" id="2038277"/>
    <lineage>
        <taxon>Bacteria</taxon>
        <taxon>Pseudomonadati</taxon>
        <taxon>Pseudomonadota</taxon>
        <taxon>Alphaproteobacteria</taxon>
        <taxon>Hyphomicrobiales</taxon>
        <taxon>Methylobacteriaceae</taxon>
        <taxon>Methylobacterium</taxon>
    </lineage>
</organism>
<dbReference type="InterPro" id="IPR000157">
    <property type="entry name" value="TIR_dom"/>
</dbReference>
<accession>A0AA37HJ47</accession>
<evidence type="ECO:0000259" key="1">
    <source>
        <dbReference type="PROSITE" id="PS50104"/>
    </source>
</evidence>